<protein>
    <submittedName>
        <fullName evidence="2">Uncharacterized protein</fullName>
    </submittedName>
</protein>
<dbReference type="RefSeq" id="XP_027618196.1">
    <property type="nucleotide sequence ID" value="XM_027762395.1"/>
</dbReference>
<feature type="compositionally biased region" description="Pro residues" evidence="1">
    <location>
        <begin position="156"/>
        <end position="174"/>
    </location>
</feature>
<keyword evidence="3" id="KW-1185">Reference proteome</keyword>
<dbReference type="OrthoDB" id="21418at2759"/>
<dbReference type="GeneID" id="38784200"/>
<feature type="compositionally biased region" description="Polar residues" evidence="1">
    <location>
        <begin position="279"/>
        <end position="290"/>
    </location>
</feature>
<gene>
    <name evidence="2" type="ORF">SCP_1005310</name>
</gene>
<sequence>MESLNLNMLASSLPPSNLANAEKELTNNFKAAALSLTTFYRTSRRTSKRAYNAGYAAACQDMLLMIQQGVSTGESSDTAGQGMTIGRIMDYIEARLEAIKSREEEEDEDEEKEKDREKERARPAASASVGSKIASKLPSASTGAPPTPQTPSLTTMPPPAMPSSPSPSPAPPIPLQRTSKTRLFALSNPKEVSVFNAIPTNSRLFDTPDVPVAIIPAQNAPPSPAAIMPETVGMKRRHNVMMLDSATPAPSVAADAAVGTSRRRTRSTRGAALGAAPTHQVQDQNRNVVSSDDMDVEEEGRERKRVARR</sequence>
<accession>A0A401GYP2</accession>
<dbReference type="InParanoid" id="A0A401GYP2"/>
<comment type="caution">
    <text evidence="2">The sequence shown here is derived from an EMBL/GenBank/DDBJ whole genome shotgun (WGS) entry which is preliminary data.</text>
</comment>
<dbReference type="AlphaFoldDB" id="A0A401GYP2"/>
<name>A0A401GYP2_9APHY</name>
<evidence type="ECO:0000313" key="3">
    <source>
        <dbReference type="Proteomes" id="UP000287166"/>
    </source>
</evidence>
<evidence type="ECO:0000313" key="2">
    <source>
        <dbReference type="EMBL" id="GBE87283.1"/>
    </source>
</evidence>
<proteinExistence type="predicted"/>
<dbReference type="Proteomes" id="UP000287166">
    <property type="component" value="Unassembled WGS sequence"/>
</dbReference>
<dbReference type="EMBL" id="BFAD01000010">
    <property type="protein sequence ID" value="GBE87283.1"/>
    <property type="molecule type" value="Genomic_DNA"/>
</dbReference>
<reference evidence="2 3" key="1">
    <citation type="journal article" date="2018" name="Sci. Rep.">
        <title>Genome sequence of the cauliflower mushroom Sparassis crispa (Hanabiratake) and its association with beneficial usage.</title>
        <authorList>
            <person name="Kiyama R."/>
            <person name="Furutani Y."/>
            <person name="Kawaguchi K."/>
            <person name="Nakanishi T."/>
        </authorList>
    </citation>
    <scope>NUCLEOTIDE SEQUENCE [LARGE SCALE GENOMIC DNA]</scope>
</reference>
<dbReference type="PANTHER" id="PTHR38645">
    <property type="entry name" value="CHROMOSOME 9, WHOLE GENOME SHOTGUN SEQUENCE"/>
    <property type="match status" value="1"/>
</dbReference>
<feature type="region of interest" description="Disordered" evidence="1">
    <location>
        <begin position="252"/>
        <end position="309"/>
    </location>
</feature>
<feature type="compositionally biased region" description="Basic and acidic residues" evidence="1">
    <location>
        <begin position="113"/>
        <end position="122"/>
    </location>
</feature>
<evidence type="ECO:0000256" key="1">
    <source>
        <dbReference type="SAM" id="MobiDB-lite"/>
    </source>
</evidence>
<feature type="region of interest" description="Disordered" evidence="1">
    <location>
        <begin position="100"/>
        <end position="176"/>
    </location>
</feature>
<organism evidence="2 3">
    <name type="scientific">Sparassis crispa</name>
    <dbReference type="NCBI Taxonomy" id="139825"/>
    <lineage>
        <taxon>Eukaryota</taxon>
        <taxon>Fungi</taxon>
        <taxon>Dikarya</taxon>
        <taxon>Basidiomycota</taxon>
        <taxon>Agaricomycotina</taxon>
        <taxon>Agaricomycetes</taxon>
        <taxon>Polyporales</taxon>
        <taxon>Sparassidaceae</taxon>
        <taxon>Sparassis</taxon>
    </lineage>
</organism>
<dbReference type="PANTHER" id="PTHR38645:SF1">
    <property type="entry name" value="YALI0F12243P"/>
    <property type="match status" value="1"/>
</dbReference>